<evidence type="ECO:0000313" key="5">
    <source>
        <dbReference type="Proteomes" id="UP000035366"/>
    </source>
</evidence>
<keyword evidence="4" id="KW-0614">Plasmid</keyword>
<accession>A0ABM5TY20</accession>
<organism evidence="4 5">
    <name type="scientific">Streptomyces incarnatus</name>
    <dbReference type="NCBI Taxonomy" id="665007"/>
    <lineage>
        <taxon>Bacteria</taxon>
        <taxon>Bacillati</taxon>
        <taxon>Actinomycetota</taxon>
        <taxon>Actinomycetes</taxon>
        <taxon>Kitasatosporales</taxon>
        <taxon>Streptomycetaceae</taxon>
        <taxon>Streptomyces</taxon>
    </lineage>
</organism>
<dbReference type="InterPro" id="IPR012223">
    <property type="entry name" value="TEII"/>
</dbReference>
<evidence type="ECO:0000256" key="2">
    <source>
        <dbReference type="ARBA" id="ARBA00022801"/>
    </source>
</evidence>
<name>A0ABM5TY20_9ACTN</name>
<dbReference type="SUPFAM" id="SSF53474">
    <property type="entry name" value="alpha/beta-Hydrolases"/>
    <property type="match status" value="1"/>
</dbReference>
<dbReference type="PANTHER" id="PTHR11487:SF0">
    <property type="entry name" value="S-ACYL FATTY ACID SYNTHASE THIOESTERASE, MEDIUM CHAIN"/>
    <property type="match status" value="1"/>
</dbReference>
<keyword evidence="5" id="KW-1185">Reference proteome</keyword>
<dbReference type="SMART" id="SM00824">
    <property type="entry name" value="PKS_TE"/>
    <property type="match status" value="1"/>
</dbReference>
<dbReference type="InterPro" id="IPR020802">
    <property type="entry name" value="TesA-like"/>
</dbReference>
<dbReference type="Pfam" id="PF00975">
    <property type="entry name" value="Thioesterase"/>
    <property type="match status" value="1"/>
</dbReference>
<reference evidence="4 5" key="1">
    <citation type="journal article" date="2015" name="ISME J.">
        <title>Draft Genome Sequence of Streptomyces incarnatus NRRL8089, which Produces the Nucleoside Antibiotic Sinefungin.</title>
        <authorList>
            <person name="Oshima K."/>
            <person name="Hattori M."/>
            <person name="Shimizu H."/>
            <person name="Fukuda K."/>
            <person name="Nemoto M."/>
            <person name="Inagaki K."/>
            <person name="Tamura T."/>
        </authorList>
    </citation>
    <scope>NUCLEOTIDE SEQUENCE [LARGE SCALE GENOMIC DNA]</scope>
    <source>
        <strain evidence="4 5">NRRL 8089</strain>
    </source>
</reference>
<keyword evidence="2 4" id="KW-0378">Hydrolase</keyword>
<dbReference type="PANTHER" id="PTHR11487">
    <property type="entry name" value="THIOESTERASE"/>
    <property type="match status" value="1"/>
</dbReference>
<evidence type="ECO:0000259" key="3">
    <source>
        <dbReference type="SMART" id="SM00824"/>
    </source>
</evidence>
<evidence type="ECO:0000313" key="4">
    <source>
        <dbReference type="EMBL" id="AKJ15801.1"/>
    </source>
</evidence>
<dbReference type="Gene3D" id="3.40.50.1820">
    <property type="entry name" value="alpha/beta hydrolase"/>
    <property type="match status" value="1"/>
</dbReference>
<dbReference type="Proteomes" id="UP000035366">
    <property type="component" value="Plasmid unnamed_1"/>
</dbReference>
<feature type="domain" description="Thioesterase TesA-like" evidence="3">
    <location>
        <begin position="30"/>
        <end position="251"/>
    </location>
</feature>
<dbReference type="InterPro" id="IPR029058">
    <property type="entry name" value="AB_hydrolase_fold"/>
</dbReference>
<geneLocation type="plasmid" evidence="4 5">
    <name>unnamed_1</name>
</geneLocation>
<dbReference type="GO" id="GO:0016787">
    <property type="term" value="F:hydrolase activity"/>
    <property type="evidence" value="ECO:0007669"/>
    <property type="project" value="UniProtKB-KW"/>
</dbReference>
<sequence>MAASTTSTHAARGAWVRRFRPAPDAPHRLVCFPHGGGSASFFVPVARALAPGVDVLAIQYPGRQDRRHEPCIDSVHLLADALVEEVRGCFDRPVSLFGHSMGALVAYEVARRFEQRGQVPHQLFVSGQRAPSAVRDERVHLLDDDALIEDITRLSGTDSQVLADPEILRMALPSIRADYRAAETYRHVPGPPLSCPLTALTGDDDPGVTLDEARAWAEHSAGPFDLKVFPGGHFYLDAQQSAVLTALRARLR</sequence>
<protein>
    <submittedName>
        <fullName evidence="4">Oleoyl-ACP hydrolase</fullName>
    </submittedName>
</protein>
<gene>
    <name evidence="4" type="ORF">ABB07_38985</name>
</gene>
<dbReference type="RefSeq" id="WP_208903900.1">
    <property type="nucleotide sequence ID" value="NZ_CP011498.1"/>
</dbReference>
<dbReference type="EMBL" id="CP011498">
    <property type="protein sequence ID" value="AKJ15801.1"/>
    <property type="molecule type" value="Genomic_DNA"/>
</dbReference>
<proteinExistence type="inferred from homology"/>
<dbReference type="InterPro" id="IPR001031">
    <property type="entry name" value="Thioesterase"/>
</dbReference>
<evidence type="ECO:0000256" key="1">
    <source>
        <dbReference type="ARBA" id="ARBA00007169"/>
    </source>
</evidence>
<comment type="similarity">
    <text evidence="1">Belongs to the thioesterase family.</text>
</comment>